<dbReference type="Proteomes" id="UP000711391">
    <property type="component" value="Unassembled WGS sequence"/>
</dbReference>
<name>A0A937IDC5_9GAMM</name>
<feature type="transmembrane region" description="Helical" evidence="2">
    <location>
        <begin position="46"/>
        <end position="73"/>
    </location>
</feature>
<keyword evidence="2" id="KW-1133">Transmembrane helix</keyword>
<comment type="similarity">
    <text evidence="1">Belongs to the YggT family.</text>
</comment>
<dbReference type="PANTHER" id="PTHR33219">
    <property type="entry name" value="YLMG HOMOLOG PROTEIN 2, CHLOROPLASTIC"/>
    <property type="match status" value="1"/>
</dbReference>
<dbReference type="EMBL" id="JADHQD010000008">
    <property type="protein sequence ID" value="MBL6818189.1"/>
    <property type="molecule type" value="Genomic_DNA"/>
</dbReference>
<keyword evidence="2" id="KW-0812">Transmembrane</keyword>
<keyword evidence="2" id="KW-0472">Membrane</keyword>
<evidence type="ECO:0000256" key="2">
    <source>
        <dbReference type="SAM" id="Phobius"/>
    </source>
</evidence>
<protein>
    <submittedName>
        <fullName evidence="3">YggT family protein</fullName>
    </submittedName>
</protein>
<dbReference type="GO" id="GO:0016020">
    <property type="term" value="C:membrane"/>
    <property type="evidence" value="ECO:0007669"/>
    <property type="project" value="InterPro"/>
</dbReference>
<accession>A0A937IDC5</accession>
<dbReference type="PANTHER" id="PTHR33219:SF14">
    <property type="entry name" value="PROTEIN COFACTOR ASSEMBLY OF COMPLEX C SUBUNIT B CCB3, CHLOROPLASTIC-RELATED"/>
    <property type="match status" value="1"/>
</dbReference>
<sequence length="170" mass="19185">MSGLLGIVFSILSYVFIILFVFNLLKIDYYNPIVKAFLNFYKPISLISIFSNQIYTIFLVAVILKFSGFYILYSSQFDQYVLGIVSVIEVINTTLTIFFFSIIGAVILSWVAPNSPNPILKIIEEISDNLLAPIRKFIPALGGLDFSPIFALILIRQLEIFLASIVRSII</sequence>
<dbReference type="AlphaFoldDB" id="A0A937IDC5"/>
<evidence type="ECO:0000313" key="4">
    <source>
        <dbReference type="Proteomes" id="UP000711391"/>
    </source>
</evidence>
<feature type="transmembrane region" description="Helical" evidence="2">
    <location>
        <begin position="79"/>
        <end position="112"/>
    </location>
</feature>
<comment type="caution">
    <text evidence="3">The sequence shown here is derived from an EMBL/GenBank/DDBJ whole genome shotgun (WGS) entry which is preliminary data.</text>
</comment>
<evidence type="ECO:0000313" key="3">
    <source>
        <dbReference type="EMBL" id="MBL6818189.1"/>
    </source>
</evidence>
<proteinExistence type="inferred from homology"/>
<organism evidence="3 4">
    <name type="scientific">SAR86 cluster bacterium</name>
    <dbReference type="NCBI Taxonomy" id="2030880"/>
    <lineage>
        <taxon>Bacteria</taxon>
        <taxon>Pseudomonadati</taxon>
        <taxon>Pseudomonadota</taxon>
        <taxon>Gammaproteobacteria</taxon>
        <taxon>SAR86 cluster</taxon>
    </lineage>
</organism>
<gene>
    <name evidence="3" type="ORF">ISQ64_02140</name>
</gene>
<dbReference type="Pfam" id="PF02325">
    <property type="entry name" value="CCB3_YggT"/>
    <property type="match status" value="1"/>
</dbReference>
<feature type="transmembrane region" description="Helical" evidence="2">
    <location>
        <begin position="6"/>
        <end position="25"/>
    </location>
</feature>
<dbReference type="InterPro" id="IPR003425">
    <property type="entry name" value="CCB3/YggT"/>
</dbReference>
<reference evidence="3" key="1">
    <citation type="submission" date="2020-10" db="EMBL/GenBank/DDBJ databases">
        <title>Microbiome of the Black Sea water column analyzed by genome centric metagenomics.</title>
        <authorList>
            <person name="Cabello-Yeves P.J."/>
            <person name="Callieri C."/>
            <person name="Picazo A."/>
            <person name="Mehrshad M."/>
            <person name="Haro-Moreno J.M."/>
            <person name="Roda-Garcia J."/>
            <person name="Dzembekova N."/>
            <person name="Slabakova V."/>
            <person name="Slabakova N."/>
            <person name="Moncheva S."/>
            <person name="Rodriguez-Valera F."/>
        </authorList>
    </citation>
    <scope>NUCLEOTIDE SEQUENCE</scope>
    <source>
        <strain evidence="3">BS307-5m-G50</strain>
    </source>
</reference>
<evidence type="ECO:0000256" key="1">
    <source>
        <dbReference type="ARBA" id="ARBA00010894"/>
    </source>
</evidence>